<organism evidence="2">
    <name type="scientific">marine sediment metagenome</name>
    <dbReference type="NCBI Taxonomy" id="412755"/>
    <lineage>
        <taxon>unclassified sequences</taxon>
        <taxon>metagenomes</taxon>
        <taxon>ecological metagenomes</taxon>
    </lineage>
</organism>
<proteinExistence type="predicted"/>
<keyword evidence="1" id="KW-0472">Membrane</keyword>
<keyword evidence="1" id="KW-0812">Transmembrane</keyword>
<dbReference type="AlphaFoldDB" id="X1PY02"/>
<evidence type="ECO:0000313" key="2">
    <source>
        <dbReference type="EMBL" id="GAI35829.1"/>
    </source>
</evidence>
<keyword evidence="1" id="KW-1133">Transmembrane helix</keyword>
<gene>
    <name evidence="2" type="ORF">S06H3_40231</name>
</gene>
<comment type="caution">
    <text evidence="2">The sequence shown here is derived from an EMBL/GenBank/DDBJ whole genome shotgun (WGS) entry which is preliminary data.</text>
</comment>
<sequence length="96" mass="11370">MKIINRLNLIIVILFIAVTILFAVILINSNTITKENRTHVLFNEIYKGVTELDLIKYDYLLHHEKRMEQQWNLKYKSLMNLINTAEEEVIKPIKAD</sequence>
<name>X1PY02_9ZZZZ</name>
<dbReference type="EMBL" id="BARV01024674">
    <property type="protein sequence ID" value="GAI35829.1"/>
    <property type="molecule type" value="Genomic_DNA"/>
</dbReference>
<protein>
    <recommendedName>
        <fullName evidence="3">Chemotaxis methyl-accepting receptor HlyB-like 4HB MCP domain-containing protein</fullName>
    </recommendedName>
</protein>
<evidence type="ECO:0000256" key="1">
    <source>
        <dbReference type="SAM" id="Phobius"/>
    </source>
</evidence>
<feature type="transmembrane region" description="Helical" evidence="1">
    <location>
        <begin position="7"/>
        <end position="27"/>
    </location>
</feature>
<accession>X1PY02</accession>
<evidence type="ECO:0008006" key="3">
    <source>
        <dbReference type="Google" id="ProtNLM"/>
    </source>
</evidence>
<reference evidence="2" key="1">
    <citation type="journal article" date="2014" name="Front. Microbiol.">
        <title>High frequency of phylogenetically diverse reductive dehalogenase-homologous genes in deep subseafloor sedimentary metagenomes.</title>
        <authorList>
            <person name="Kawai M."/>
            <person name="Futagami T."/>
            <person name="Toyoda A."/>
            <person name="Takaki Y."/>
            <person name="Nishi S."/>
            <person name="Hori S."/>
            <person name="Arai W."/>
            <person name="Tsubouchi T."/>
            <person name="Morono Y."/>
            <person name="Uchiyama I."/>
            <person name="Ito T."/>
            <person name="Fujiyama A."/>
            <person name="Inagaki F."/>
            <person name="Takami H."/>
        </authorList>
    </citation>
    <scope>NUCLEOTIDE SEQUENCE</scope>
    <source>
        <strain evidence="2">Expedition CK06-06</strain>
    </source>
</reference>
<feature type="non-terminal residue" evidence="2">
    <location>
        <position position="96"/>
    </location>
</feature>